<evidence type="ECO:0000313" key="2">
    <source>
        <dbReference type="EMBL" id="MEQ2182981.1"/>
    </source>
</evidence>
<dbReference type="PANTHER" id="PTHR11607:SF57">
    <property type="entry name" value="ALPHA-MANNOSIDASE 2X"/>
    <property type="match status" value="1"/>
</dbReference>
<keyword evidence="3" id="KW-1185">Reference proteome</keyword>
<comment type="caution">
    <text evidence="2">The sequence shown here is derived from an EMBL/GenBank/DDBJ whole genome shotgun (WGS) entry which is preliminary data.</text>
</comment>
<dbReference type="InterPro" id="IPR011682">
    <property type="entry name" value="Glyco_hydro_38_C"/>
</dbReference>
<dbReference type="PANTHER" id="PTHR11607">
    <property type="entry name" value="ALPHA-MANNOSIDASE"/>
    <property type="match status" value="1"/>
</dbReference>
<reference evidence="2 3" key="1">
    <citation type="submission" date="2021-06" db="EMBL/GenBank/DDBJ databases">
        <authorList>
            <person name="Palmer J.M."/>
        </authorList>
    </citation>
    <scope>NUCLEOTIDE SEQUENCE [LARGE SCALE GENOMIC DNA]</scope>
    <source>
        <strain evidence="2 3">GA_2019</strain>
        <tissue evidence="2">Muscle</tissue>
    </source>
</reference>
<proteinExistence type="predicted"/>
<dbReference type="Gene3D" id="2.70.98.30">
    <property type="entry name" value="Golgi alpha-mannosidase II, domain 4"/>
    <property type="match status" value="1"/>
</dbReference>
<dbReference type="SUPFAM" id="SSF74650">
    <property type="entry name" value="Galactose mutarotase-like"/>
    <property type="match status" value="1"/>
</dbReference>
<feature type="non-terminal residue" evidence="2">
    <location>
        <position position="1"/>
    </location>
</feature>
<dbReference type="EMBL" id="JAHRIO010073696">
    <property type="protein sequence ID" value="MEQ2182981.1"/>
    <property type="molecule type" value="Genomic_DNA"/>
</dbReference>
<protein>
    <submittedName>
        <fullName evidence="2">Alpha-mannosidase 2x</fullName>
    </submittedName>
</protein>
<evidence type="ECO:0000313" key="3">
    <source>
        <dbReference type="Proteomes" id="UP001476798"/>
    </source>
</evidence>
<dbReference type="Pfam" id="PF07748">
    <property type="entry name" value="Glyco_hydro_38C"/>
    <property type="match status" value="1"/>
</dbReference>
<gene>
    <name evidence="2" type="primary">MAN2A2</name>
    <name evidence="2" type="ORF">GOODEAATRI_027872</name>
</gene>
<organism evidence="2 3">
    <name type="scientific">Goodea atripinnis</name>
    <dbReference type="NCBI Taxonomy" id="208336"/>
    <lineage>
        <taxon>Eukaryota</taxon>
        <taxon>Metazoa</taxon>
        <taxon>Chordata</taxon>
        <taxon>Craniata</taxon>
        <taxon>Vertebrata</taxon>
        <taxon>Euteleostomi</taxon>
        <taxon>Actinopterygii</taxon>
        <taxon>Neopterygii</taxon>
        <taxon>Teleostei</taxon>
        <taxon>Neoteleostei</taxon>
        <taxon>Acanthomorphata</taxon>
        <taxon>Ovalentaria</taxon>
        <taxon>Atherinomorphae</taxon>
        <taxon>Cyprinodontiformes</taxon>
        <taxon>Goodeidae</taxon>
        <taxon>Goodea</taxon>
    </lineage>
</organism>
<dbReference type="InterPro" id="IPR050843">
    <property type="entry name" value="Glycosyl_Hydrlase_38"/>
</dbReference>
<sequence length="328" mass="36904">PYNLKELPAVRVVEGPLFSEVVAQYQHFEQTVRIHNVPGVDGLSVDITIMVDIRDQTNKELAMRLVTNIQNGDVFYTDLNSFQIQPRRFYQKLPLQGNFYPMSSQAYIQDSHHRLTLHTAQSLGVSSLESGQLEVIMDRRLMQDDNRGLGQGLKDNKKTANRFRLLLERRSMGNVMIDSGTTSFPSMVSHATSALLNHEVLALPVLPKRRGVPPLQTFAPLKSILPCDIHLLNLRSIQTQKDPLFPSPHTALILHRLAMDCGFEGQNLGFNCTTTRGQIIVSNLFKNLDLHLLQPMSLTLMHSSTPLANDSTISLDPMEISAFKLKLR</sequence>
<dbReference type="InterPro" id="IPR011013">
    <property type="entry name" value="Gal_mutarotase_sf_dom"/>
</dbReference>
<name>A0ABV0PHP3_9TELE</name>
<evidence type="ECO:0000259" key="1">
    <source>
        <dbReference type="Pfam" id="PF07748"/>
    </source>
</evidence>
<feature type="domain" description="Glycosyl hydrolase family 38 C-terminal" evidence="1">
    <location>
        <begin position="2"/>
        <end position="147"/>
    </location>
</feature>
<dbReference type="Proteomes" id="UP001476798">
    <property type="component" value="Unassembled WGS sequence"/>
</dbReference>
<accession>A0ABV0PHP3</accession>